<dbReference type="AlphaFoldDB" id="A0A4R7I6I1"/>
<sequence length="172" mass="18684">MTTFTSRDVSTAVVPASRDDIWAIVSDPAALAELTPLIDTIEPAGDLWTWQLKGISALGVTVAPSFTERMVLDAPARMEYVHEPPAGTNELAGAHGTYDLTELSPTSTRLDIDITLCADLPLPKFSRRAVEKVMATTMRRTGDAFAERLYERLGIDGADWVEHRVDGAEVVG</sequence>
<dbReference type="Proteomes" id="UP000294558">
    <property type="component" value="Unassembled WGS sequence"/>
</dbReference>
<dbReference type="RefSeq" id="WP_133870863.1">
    <property type="nucleotide sequence ID" value="NZ_JAVJPS010000017.1"/>
</dbReference>
<dbReference type="CDD" id="cd07812">
    <property type="entry name" value="SRPBCC"/>
    <property type="match status" value="1"/>
</dbReference>
<evidence type="ECO:0000313" key="2">
    <source>
        <dbReference type="Proteomes" id="UP000294558"/>
    </source>
</evidence>
<dbReference type="InterPro" id="IPR019587">
    <property type="entry name" value="Polyketide_cyclase/dehydratase"/>
</dbReference>
<protein>
    <submittedName>
        <fullName evidence="1">Carbon monoxide dehydrogenase subunit G</fullName>
    </submittedName>
</protein>
<dbReference type="SUPFAM" id="SSF55961">
    <property type="entry name" value="Bet v1-like"/>
    <property type="match status" value="1"/>
</dbReference>
<comment type="caution">
    <text evidence="1">The sequence shown here is derived from an EMBL/GenBank/DDBJ whole genome shotgun (WGS) entry which is preliminary data.</text>
</comment>
<name>A0A4R7I6I1_9ACTN</name>
<dbReference type="Pfam" id="PF10604">
    <property type="entry name" value="Polyketide_cyc2"/>
    <property type="match status" value="1"/>
</dbReference>
<organism evidence="1 2">
    <name type="scientific">Ilumatobacter fluminis</name>
    <dbReference type="NCBI Taxonomy" id="467091"/>
    <lineage>
        <taxon>Bacteria</taxon>
        <taxon>Bacillati</taxon>
        <taxon>Actinomycetota</taxon>
        <taxon>Acidimicrobiia</taxon>
        <taxon>Acidimicrobiales</taxon>
        <taxon>Ilumatobacteraceae</taxon>
        <taxon>Ilumatobacter</taxon>
    </lineage>
</organism>
<evidence type="ECO:0000313" key="1">
    <source>
        <dbReference type="EMBL" id="TDT18659.1"/>
    </source>
</evidence>
<dbReference type="InterPro" id="IPR023393">
    <property type="entry name" value="START-like_dom_sf"/>
</dbReference>
<dbReference type="OrthoDB" id="3574148at2"/>
<reference evidence="1 2" key="1">
    <citation type="submission" date="2019-03" db="EMBL/GenBank/DDBJ databases">
        <title>Sequencing the genomes of 1000 actinobacteria strains.</title>
        <authorList>
            <person name="Klenk H.-P."/>
        </authorList>
    </citation>
    <scope>NUCLEOTIDE SEQUENCE [LARGE SCALE GENOMIC DNA]</scope>
    <source>
        <strain evidence="1 2">DSM 18936</strain>
    </source>
</reference>
<dbReference type="EMBL" id="SOAU01000001">
    <property type="protein sequence ID" value="TDT18659.1"/>
    <property type="molecule type" value="Genomic_DNA"/>
</dbReference>
<proteinExistence type="predicted"/>
<gene>
    <name evidence="1" type="ORF">BDK89_4289</name>
</gene>
<dbReference type="Gene3D" id="3.30.530.20">
    <property type="match status" value="1"/>
</dbReference>
<keyword evidence="2" id="KW-1185">Reference proteome</keyword>
<accession>A0A4R7I6I1</accession>